<reference evidence="2 3" key="2">
    <citation type="submission" date="2018-11" db="EMBL/GenBank/DDBJ databases">
        <authorList>
            <consortium name="Pathogen Informatics"/>
        </authorList>
    </citation>
    <scope>NUCLEOTIDE SEQUENCE [LARGE SCALE GENOMIC DNA]</scope>
</reference>
<dbReference type="Proteomes" id="UP000278807">
    <property type="component" value="Unassembled WGS sequence"/>
</dbReference>
<dbReference type="AlphaFoldDB" id="A0A0R3TSL9"/>
<dbReference type="EMBL" id="UZAE01013142">
    <property type="protein sequence ID" value="VDO08431.1"/>
    <property type="molecule type" value="Genomic_DNA"/>
</dbReference>
<dbReference type="STRING" id="102285.A0A0R3TSL9"/>
<protein>
    <submittedName>
        <fullName evidence="4">IPT/TIG domain-containing protein</fullName>
    </submittedName>
</protein>
<keyword evidence="1" id="KW-1133">Transmembrane helix</keyword>
<name>A0A0R3TSL9_RODNA</name>
<keyword evidence="1" id="KW-0472">Membrane</keyword>
<dbReference type="InterPro" id="IPR013783">
    <property type="entry name" value="Ig-like_fold"/>
</dbReference>
<evidence type="ECO:0000313" key="2">
    <source>
        <dbReference type="EMBL" id="VDO08431.1"/>
    </source>
</evidence>
<keyword evidence="1" id="KW-0812">Transmembrane</keyword>
<evidence type="ECO:0000313" key="3">
    <source>
        <dbReference type="Proteomes" id="UP000278807"/>
    </source>
</evidence>
<organism evidence="4">
    <name type="scientific">Rodentolepis nana</name>
    <name type="common">Dwarf tapeworm</name>
    <name type="synonym">Hymenolepis nana</name>
    <dbReference type="NCBI Taxonomy" id="102285"/>
    <lineage>
        <taxon>Eukaryota</taxon>
        <taxon>Metazoa</taxon>
        <taxon>Spiralia</taxon>
        <taxon>Lophotrochozoa</taxon>
        <taxon>Platyhelminthes</taxon>
        <taxon>Cestoda</taxon>
        <taxon>Eucestoda</taxon>
        <taxon>Cyclophyllidea</taxon>
        <taxon>Hymenolepididae</taxon>
        <taxon>Rodentolepis</taxon>
    </lineage>
</organism>
<dbReference type="WBParaSite" id="HNAJ_0001064901-mRNA-1">
    <property type="protein sequence ID" value="HNAJ_0001064901-mRNA-1"/>
    <property type="gene ID" value="HNAJ_0001064901"/>
</dbReference>
<sequence>RGEYFGQNALDLTHVFVGGIDVSPSARWFSSRKLSVITPLGTGELEIVVVTKSGGLGTSELTYNQHLRQKIGPQEQVSYWPEDERRRCPAIIERGSGIAKQEGGGDVVDSSLATTGLPASEIARLGMPLSDTALMKIYPRKLLIFFSMILEFVFFLLMISNSKNNSIIRVERKVCI</sequence>
<gene>
    <name evidence="2" type="ORF">HNAJ_LOCUS10644</name>
</gene>
<reference evidence="4" key="1">
    <citation type="submission" date="2017-02" db="UniProtKB">
        <authorList>
            <consortium name="WormBaseParasite"/>
        </authorList>
    </citation>
    <scope>IDENTIFICATION</scope>
</reference>
<keyword evidence="3" id="KW-1185">Reference proteome</keyword>
<dbReference type="OrthoDB" id="26242at2759"/>
<accession>A0A0R3TSL9</accession>
<evidence type="ECO:0000313" key="4">
    <source>
        <dbReference type="WBParaSite" id="HNAJ_0001064901-mRNA-1"/>
    </source>
</evidence>
<evidence type="ECO:0000256" key="1">
    <source>
        <dbReference type="SAM" id="Phobius"/>
    </source>
</evidence>
<feature type="transmembrane region" description="Helical" evidence="1">
    <location>
        <begin position="142"/>
        <end position="159"/>
    </location>
</feature>
<dbReference type="Gene3D" id="2.60.40.10">
    <property type="entry name" value="Immunoglobulins"/>
    <property type="match status" value="1"/>
</dbReference>
<proteinExistence type="predicted"/>